<reference evidence="1" key="1">
    <citation type="journal article" date="2021" name="Proc. Natl. Acad. Sci. U.S.A.">
        <title>A Catalog of Tens of Thousands of Viruses from Human Metagenomes Reveals Hidden Associations with Chronic Diseases.</title>
        <authorList>
            <person name="Tisza M.J."/>
            <person name="Buck C.B."/>
        </authorList>
    </citation>
    <scope>NUCLEOTIDE SEQUENCE</scope>
    <source>
        <strain evidence="1">CtBev14</strain>
    </source>
</reference>
<proteinExistence type="predicted"/>
<name>A0A8S5LAL1_9CAUD</name>
<dbReference type="EMBL" id="BK014667">
    <property type="protein sequence ID" value="DAD67044.1"/>
    <property type="molecule type" value="Genomic_DNA"/>
</dbReference>
<sequence>MAVPIVWNSTDANNLAFNNYIGRNPSNGFGLWGDTQTYGFQSNSPIFSDLQSKYGWTADEVKYLQNNPQLQNQLFQNGTFQFNNGNVIKNGDMNARSQVQAAMNGNGTNSGGLFGGSGTDQFGNKTFAGGTGLQWAGFGANLGLGLWGAYQQHKQTKLAQQAFEEQKALQRANYKMQAKSFNNSLRNQQSGRGFVGMSGSAKRTLGREYDARKAEETY</sequence>
<protein>
    <submittedName>
        <fullName evidence="1">Uncharacterized protein</fullName>
    </submittedName>
</protein>
<organism evidence="1">
    <name type="scientific">Podoviridae sp. ctBev14</name>
    <dbReference type="NCBI Taxonomy" id="2823556"/>
    <lineage>
        <taxon>Viruses</taxon>
        <taxon>Duplodnaviria</taxon>
        <taxon>Heunggongvirae</taxon>
        <taxon>Uroviricota</taxon>
        <taxon>Caudoviricetes</taxon>
    </lineage>
</organism>
<accession>A0A8S5LAL1</accession>
<evidence type="ECO:0000313" key="1">
    <source>
        <dbReference type="EMBL" id="DAD67044.1"/>
    </source>
</evidence>